<keyword evidence="2" id="KW-0456">Lyase</keyword>
<evidence type="ECO:0000256" key="2">
    <source>
        <dbReference type="ARBA" id="ARBA00023239"/>
    </source>
</evidence>
<evidence type="ECO:0000256" key="1">
    <source>
        <dbReference type="ARBA" id="ARBA00005254"/>
    </source>
</evidence>
<dbReference type="AlphaFoldDB" id="A0A0B6ALV3"/>
<dbReference type="EMBL" id="CP009920">
    <property type="protein sequence ID" value="AJI22047.1"/>
    <property type="molecule type" value="Genomic_DNA"/>
</dbReference>
<dbReference type="GO" id="GO:0016829">
    <property type="term" value="F:lyase activity"/>
    <property type="evidence" value="ECO:0007669"/>
    <property type="project" value="UniProtKB-KW"/>
</dbReference>
<dbReference type="Gene3D" id="3.90.226.10">
    <property type="entry name" value="2-enoyl-CoA Hydratase, Chain A, domain 1"/>
    <property type="match status" value="1"/>
</dbReference>
<dbReference type="InterPro" id="IPR018376">
    <property type="entry name" value="Enoyl-CoA_hyd/isom_CS"/>
</dbReference>
<dbReference type="HOGENOM" id="CLU_009834_7_6_9"/>
<dbReference type="KEGG" id="bmeg:BG04_1723"/>
<sequence>MEIIQVETVDAISFITLNRQPANALSQDLLKDLSSVLKHLEDSKETRVIVIKGEGKFFCAGADIKEFTSLQQEKEYEKLAVNGQELFEYIENYPKPVIAAIHGAALGGGLELAMSCHIRLVTENAKLGLPELQLGIIPGFGGTQRLPRYVGVHKACEMMLTSDPISGSEAVELGLANAAFEESQLINETFLLARKIAKKSPISVKATLQLLQHVKTDAYYSGIKKEAQFFGSVFKSRDAQEGVAAFIEKRQPKFLGK</sequence>
<dbReference type="FunFam" id="3.90.226.10:FF:000009">
    <property type="entry name" value="Carnitinyl-CoA dehydratase"/>
    <property type="match status" value="1"/>
</dbReference>
<dbReference type="InterPro" id="IPR029045">
    <property type="entry name" value="ClpP/crotonase-like_dom_sf"/>
</dbReference>
<dbReference type="Proteomes" id="UP000031829">
    <property type="component" value="Chromosome"/>
</dbReference>
<accession>A0A0B6ALV3</accession>
<reference evidence="4 5" key="1">
    <citation type="journal article" date="2015" name="Genome Announc.">
        <title>Complete genome sequences for 35 biothreat assay-relevant bacillus species.</title>
        <authorList>
            <person name="Johnson S.L."/>
            <person name="Daligault H.E."/>
            <person name="Davenport K.W."/>
            <person name="Jaissle J."/>
            <person name="Frey K.G."/>
            <person name="Ladner J.T."/>
            <person name="Broomall S.M."/>
            <person name="Bishop-Lilly K.A."/>
            <person name="Bruce D.C."/>
            <person name="Gibbons H.S."/>
            <person name="Coyne S.R."/>
            <person name="Lo C.C."/>
            <person name="Meincke L."/>
            <person name="Munk A.C."/>
            <person name="Koroleva G.I."/>
            <person name="Rosenzweig C.N."/>
            <person name="Palacios G.F."/>
            <person name="Redden C.L."/>
            <person name="Minogue T.D."/>
            <person name="Chain P.S."/>
        </authorList>
    </citation>
    <scope>NUCLEOTIDE SEQUENCE [LARGE SCALE GENOMIC DNA]</scope>
    <source>
        <strain evidence="5">ATCC 14581 / DSM 32 / JCM 2506 / NBRC 15308 / NCIMB 9376 / NCTC 10342 / NRRL B-14308 / VKM B-512</strain>
    </source>
</reference>
<organism evidence="4 5">
    <name type="scientific">Priestia megaterium (strain ATCC 14581 / DSM 32 / CCUG 1817 / JCM 2506 / NBRC 15308 / NCIMB 9376 / NCTC 10342 / NRRL B-14308 / VKM B-512 / Ford 19)</name>
    <name type="common">Bacillus megaterium</name>
    <dbReference type="NCBI Taxonomy" id="1348623"/>
    <lineage>
        <taxon>Bacteria</taxon>
        <taxon>Bacillati</taxon>
        <taxon>Bacillota</taxon>
        <taxon>Bacilli</taxon>
        <taxon>Bacillales</taxon>
        <taxon>Bacillaceae</taxon>
        <taxon>Priestia</taxon>
    </lineage>
</organism>
<protein>
    <submittedName>
        <fullName evidence="4">Enoyl-CoA hydratase/isomerase family protein</fullName>
    </submittedName>
</protein>
<dbReference type="Pfam" id="PF00378">
    <property type="entry name" value="ECH_1"/>
    <property type="match status" value="1"/>
</dbReference>
<name>A0A0B6ALV3_PRIM2</name>
<dbReference type="InterPro" id="IPR001753">
    <property type="entry name" value="Enoyl-CoA_hydra/iso"/>
</dbReference>
<dbReference type="RefSeq" id="WP_013059407.1">
    <property type="nucleotide sequence ID" value="NZ_BCVB01000008.1"/>
</dbReference>
<dbReference type="PANTHER" id="PTHR11941:SF175">
    <property type="entry name" value="ENOYL-COA HYDRATASE-RELATED"/>
    <property type="match status" value="1"/>
</dbReference>
<evidence type="ECO:0000313" key="4">
    <source>
        <dbReference type="EMBL" id="AJI22047.1"/>
    </source>
</evidence>
<dbReference type="GO" id="GO:0006635">
    <property type="term" value="P:fatty acid beta-oxidation"/>
    <property type="evidence" value="ECO:0007669"/>
    <property type="project" value="TreeGrafter"/>
</dbReference>
<evidence type="ECO:0000256" key="3">
    <source>
        <dbReference type="RuleBase" id="RU003707"/>
    </source>
</evidence>
<gene>
    <name evidence="4" type="ORF">BG04_1723</name>
</gene>
<dbReference type="GO" id="GO:0016853">
    <property type="term" value="F:isomerase activity"/>
    <property type="evidence" value="ECO:0007669"/>
    <property type="project" value="UniProtKB-KW"/>
</dbReference>
<dbReference type="PANTHER" id="PTHR11941">
    <property type="entry name" value="ENOYL-COA HYDRATASE-RELATED"/>
    <property type="match status" value="1"/>
</dbReference>
<dbReference type="NCBIfam" id="NF005803">
    <property type="entry name" value="PRK07658.1"/>
    <property type="match status" value="1"/>
</dbReference>
<dbReference type="PROSITE" id="PS00166">
    <property type="entry name" value="ENOYL_COA_HYDRATASE"/>
    <property type="match status" value="1"/>
</dbReference>
<evidence type="ECO:0000313" key="5">
    <source>
        <dbReference type="Proteomes" id="UP000031829"/>
    </source>
</evidence>
<proteinExistence type="inferred from homology"/>
<keyword evidence="4" id="KW-0413">Isomerase</keyword>
<dbReference type="SUPFAM" id="SSF52096">
    <property type="entry name" value="ClpP/crotonase"/>
    <property type="match status" value="1"/>
</dbReference>
<comment type="similarity">
    <text evidence="1 3">Belongs to the enoyl-CoA hydratase/isomerase family.</text>
</comment>
<dbReference type="GeneID" id="93645189"/>
<dbReference type="CDD" id="cd06558">
    <property type="entry name" value="crotonase-like"/>
    <property type="match status" value="1"/>
</dbReference>